<protein>
    <recommendedName>
        <fullName evidence="2">2EXR domain-containing protein</fullName>
    </recommendedName>
</protein>
<evidence type="ECO:0000259" key="2">
    <source>
        <dbReference type="Pfam" id="PF20150"/>
    </source>
</evidence>
<dbReference type="InterPro" id="IPR045518">
    <property type="entry name" value="2EXR"/>
</dbReference>
<dbReference type="EMBL" id="NAJQ01000063">
    <property type="protein sequence ID" value="TKA80796.1"/>
    <property type="molecule type" value="Genomic_DNA"/>
</dbReference>
<comment type="caution">
    <text evidence="3">The sequence shown here is derived from an EMBL/GenBank/DDBJ whole genome shotgun (WGS) entry which is preliminary data.</text>
</comment>
<proteinExistence type="predicted"/>
<evidence type="ECO:0000256" key="1">
    <source>
        <dbReference type="SAM" id="MobiDB-lite"/>
    </source>
</evidence>
<evidence type="ECO:0000313" key="3">
    <source>
        <dbReference type="EMBL" id="TKA80796.1"/>
    </source>
</evidence>
<reference evidence="3 4" key="1">
    <citation type="submission" date="2017-03" db="EMBL/GenBank/DDBJ databases">
        <title>Genomes of endolithic fungi from Antarctica.</title>
        <authorList>
            <person name="Coleine C."/>
            <person name="Masonjones S."/>
            <person name="Stajich J.E."/>
        </authorList>
    </citation>
    <scope>NUCLEOTIDE SEQUENCE [LARGE SCALE GENOMIC DNA]</scope>
    <source>
        <strain evidence="3 4">CCFEE 5184</strain>
    </source>
</reference>
<dbReference type="PANTHER" id="PTHR42085">
    <property type="entry name" value="F-BOX DOMAIN-CONTAINING PROTEIN"/>
    <property type="match status" value="1"/>
</dbReference>
<evidence type="ECO:0000313" key="4">
    <source>
        <dbReference type="Proteomes" id="UP000309340"/>
    </source>
</evidence>
<dbReference type="InterPro" id="IPR038883">
    <property type="entry name" value="AN11006-like"/>
</dbReference>
<dbReference type="Pfam" id="PF20150">
    <property type="entry name" value="2EXR"/>
    <property type="match status" value="1"/>
</dbReference>
<gene>
    <name evidence="3" type="ORF">B0A55_01623</name>
</gene>
<feature type="domain" description="2EXR" evidence="2">
    <location>
        <begin position="98"/>
        <end position="167"/>
    </location>
</feature>
<name>A0A4U0XWF5_9PEZI</name>
<dbReference type="OrthoDB" id="5324977at2759"/>
<keyword evidence="4" id="KW-1185">Reference proteome</keyword>
<organism evidence="3 4">
    <name type="scientific">Friedmanniomyces simplex</name>
    <dbReference type="NCBI Taxonomy" id="329884"/>
    <lineage>
        <taxon>Eukaryota</taxon>
        <taxon>Fungi</taxon>
        <taxon>Dikarya</taxon>
        <taxon>Ascomycota</taxon>
        <taxon>Pezizomycotina</taxon>
        <taxon>Dothideomycetes</taxon>
        <taxon>Dothideomycetidae</taxon>
        <taxon>Mycosphaerellales</taxon>
        <taxon>Teratosphaeriaceae</taxon>
        <taxon>Friedmanniomyces</taxon>
    </lineage>
</organism>
<dbReference type="Proteomes" id="UP000309340">
    <property type="component" value="Unassembled WGS sequence"/>
</dbReference>
<dbReference type="AlphaFoldDB" id="A0A4U0XWF5"/>
<accession>A0A4U0XWF5</accession>
<dbReference type="PANTHER" id="PTHR42085:SF2">
    <property type="entry name" value="F-BOX DOMAIN-CONTAINING PROTEIN"/>
    <property type="match status" value="1"/>
</dbReference>
<feature type="region of interest" description="Disordered" evidence="1">
    <location>
        <begin position="1"/>
        <end position="85"/>
    </location>
</feature>
<sequence>MDHTQADMFDMNAKKEDDSTADSALKGLETDTVLAQKGLTDGDLEGKLQEPILDDDLTKQSDIERNNRPSKHARTATDRSDTPRRLEETIMGAERCDFLELPKELRLQIYNYLISPDCMQLATHIHRVRKGQNWCLQVLKHGSTRAHLHPSILHTCREIYDEATSILYRPRHLELYTSVGYWATFADMRPFPTIHLRNVRVLQSLSVYSRVSERRAAQDLAYSALFIKILRTVVKVQDLVICLQAGWVHGVRLSRSFRRTLTDVLEMWLGAGLGANICVSSDGILSQVLWRRLCGQQWHQEESGPETSAETKYHWAWLFDIIKAASAPPTSRDPTRWQVES</sequence>
<feature type="compositionally biased region" description="Basic and acidic residues" evidence="1">
    <location>
        <begin position="75"/>
        <end position="85"/>
    </location>
</feature>
<feature type="compositionally biased region" description="Basic and acidic residues" evidence="1">
    <location>
        <begin position="56"/>
        <end position="67"/>
    </location>
</feature>